<dbReference type="GO" id="GO:0035091">
    <property type="term" value="F:phosphatidylinositol binding"/>
    <property type="evidence" value="ECO:0007669"/>
    <property type="project" value="InterPro"/>
</dbReference>
<evidence type="ECO:0000259" key="11">
    <source>
        <dbReference type="PROSITE" id="PS51910"/>
    </source>
</evidence>
<dbReference type="InterPro" id="IPR036871">
    <property type="entry name" value="PX_dom_sf"/>
</dbReference>
<protein>
    <submittedName>
        <fullName evidence="12">Glycoside hydrolase family 18 protein</fullName>
    </submittedName>
</protein>
<dbReference type="InterPro" id="IPR001579">
    <property type="entry name" value="Glyco_hydro_18_chit_AS"/>
</dbReference>
<evidence type="ECO:0000313" key="13">
    <source>
        <dbReference type="Proteomes" id="UP000305067"/>
    </source>
</evidence>
<dbReference type="GO" id="GO:0006032">
    <property type="term" value="P:chitin catabolic process"/>
    <property type="evidence" value="ECO:0007669"/>
    <property type="project" value="UniProtKB-KW"/>
</dbReference>
<gene>
    <name evidence="12" type="ORF">BDV98DRAFT_546261</name>
</gene>
<comment type="similarity">
    <text evidence="8">Belongs to the glycosyl hydrolase 18 family.</text>
</comment>
<dbReference type="InterPro" id="IPR001683">
    <property type="entry name" value="PX_dom"/>
</dbReference>
<dbReference type="Gene3D" id="3.30.1520.10">
    <property type="entry name" value="Phox-like domain"/>
    <property type="match status" value="1"/>
</dbReference>
<organism evidence="12 13">
    <name type="scientific">Pterulicium gracile</name>
    <dbReference type="NCBI Taxonomy" id="1884261"/>
    <lineage>
        <taxon>Eukaryota</taxon>
        <taxon>Fungi</taxon>
        <taxon>Dikarya</taxon>
        <taxon>Basidiomycota</taxon>
        <taxon>Agaricomycotina</taxon>
        <taxon>Agaricomycetes</taxon>
        <taxon>Agaricomycetidae</taxon>
        <taxon>Agaricales</taxon>
        <taxon>Pleurotineae</taxon>
        <taxon>Pterulaceae</taxon>
        <taxon>Pterulicium</taxon>
    </lineage>
</organism>
<dbReference type="PROSITE" id="PS51910">
    <property type="entry name" value="GH18_2"/>
    <property type="match status" value="1"/>
</dbReference>
<dbReference type="Proteomes" id="UP000305067">
    <property type="component" value="Unassembled WGS sequence"/>
</dbReference>
<evidence type="ECO:0000256" key="2">
    <source>
        <dbReference type="ARBA" id="ARBA00022801"/>
    </source>
</evidence>
<evidence type="ECO:0000256" key="8">
    <source>
        <dbReference type="RuleBase" id="RU004453"/>
    </source>
</evidence>
<name>A0A5C3QX99_9AGAR</name>
<dbReference type="InterPro" id="IPR017853">
    <property type="entry name" value="GH"/>
</dbReference>
<dbReference type="AlphaFoldDB" id="A0A5C3QX99"/>
<reference evidence="12 13" key="1">
    <citation type="journal article" date="2019" name="Nat. Ecol. Evol.">
        <title>Megaphylogeny resolves global patterns of mushroom evolution.</title>
        <authorList>
            <person name="Varga T."/>
            <person name="Krizsan K."/>
            <person name="Foldi C."/>
            <person name="Dima B."/>
            <person name="Sanchez-Garcia M."/>
            <person name="Sanchez-Ramirez S."/>
            <person name="Szollosi G.J."/>
            <person name="Szarkandi J.G."/>
            <person name="Papp V."/>
            <person name="Albert L."/>
            <person name="Andreopoulos W."/>
            <person name="Angelini C."/>
            <person name="Antonin V."/>
            <person name="Barry K.W."/>
            <person name="Bougher N.L."/>
            <person name="Buchanan P."/>
            <person name="Buyck B."/>
            <person name="Bense V."/>
            <person name="Catcheside P."/>
            <person name="Chovatia M."/>
            <person name="Cooper J."/>
            <person name="Damon W."/>
            <person name="Desjardin D."/>
            <person name="Finy P."/>
            <person name="Geml J."/>
            <person name="Haridas S."/>
            <person name="Hughes K."/>
            <person name="Justo A."/>
            <person name="Karasinski D."/>
            <person name="Kautmanova I."/>
            <person name="Kiss B."/>
            <person name="Kocsube S."/>
            <person name="Kotiranta H."/>
            <person name="LaButti K.M."/>
            <person name="Lechner B.E."/>
            <person name="Liimatainen K."/>
            <person name="Lipzen A."/>
            <person name="Lukacs Z."/>
            <person name="Mihaltcheva S."/>
            <person name="Morgado L.N."/>
            <person name="Niskanen T."/>
            <person name="Noordeloos M.E."/>
            <person name="Ohm R.A."/>
            <person name="Ortiz-Santana B."/>
            <person name="Ovrebo C."/>
            <person name="Racz N."/>
            <person name="Riley R."/>
            <person name="Savchenko A."/>
            <person name="Shiryaev A."/>
            <person name="Soop K."/>
            <person name="Spirin V."/>
            <person name="Szebenyi C."/>
            <person name="Tomsovsky M."/>
            <person name="Tulloss R.E."/>
            <person name="Uehling J."/>
            <person name="Grigoriev I.V."/>
            <person name="Vagvolgyi C."/>
            <person name="Papp T."/>
            <person name="Martin F.M."/>
            <person name="Miettinen O."/>
            <person name="Hibbett D.S."/>
            <person name="Nagy L.G."/>
        </authorList>
    </citation>
    <scope>NUCLEOTIDE SEQUENCE [LARGE SCALE GENOMIC DNA]</scope>
    <source>
        <strain evidence="12 13">CBS 309.79</strain>
    </source>
</reference>
<dbReference type="OrthoDB" id="73875at2759"/>
<keyword evidence="13" id="KW-1185">Reference proteome</keyword>
<dbReference type="SMART" id="SM00312">
    <property type="entry name" value="PX"/>
    <property type="match status" value="1"/>
</dbReference>
<proteinExistence type="inferred from homology"/>
<evidence type="ECO:0000256" key="1">
    <source>
        <dbReference type="ARBA" id="ARBA00000822"/>
    </source>
</evidence>
<dbReference type="Gene3D" id="3.20.20.80">
    <property type="entry name" value="Glycosidases"/>
    <property type="match status" value="1"/>
</dbReference>
<dbReference type="InterPro" id="IPR029070">
    <property type="entry name" value="Chitinase_insertion_sf"/>
</dbReference>
<evidence type="ECO:0000313" key="12">
    <source>
        <dbReference type="EMBL" id="TFL02994.1"/>
    </source>
</evidence>
<dbReference type="PANTHER" id="PTHR11177:SF317">
    <property type="entry name" value="CHITINASE 12-RELATED"/>
    <property type="match status" value="1"/>
</dbReference>
<keyword evidence="3" id="KW-0146">Chitin degradation</keyword>
<evidence type="ECO:0000256" key="4">
    <source>
        <dbReference type="ARBA" id="ARBA00023277"/>
    </source>
</evidence>
<dbReference type="SUPFAM" id="SSF64268">
    <property type="entry name" value="PX domain"/>
    <property type="match status" value="1"/>
</dbReference>
<dbReference type="CDD" id="cd06093">
    <property type="entry name" value="PX_domain"/>
    <property type="match status" value="1"/>
</dbReference>
<dbReference type="InterPro" id="IPR011583">
    <property type="entry name" value="Chitinase_II/V-like_cat"/>
</dbReference>
<keyword evidence="2 7" id="KW-0378">Hydrolase</keyword>
<dbReference type="GO" id="GO:0000272">
    <property type="term" value="P:polysaccharide catabolic process"/>
    <property type="evidence" value="ECO:0007669"/>
    <property type="project" value="UniProtKB-KW"/>
</dbReference>
<dbReference type="Pfam" id="PF00787">
    <property type="entry name" value="PX"/>
    <property type="match status" value="1"/>
</dbReference>
<dbReference type="SUPFAM" id="SSF51445">
    <property type="entry name" value="(Trans)glycosidases"/>
    <property type="match status" value="1"/>
</dbReference>
<sequence>MPATEITHHTTASSPRPHILYNVRVKRADGGEDNFLRRYSDFIALHSTLQDPFSLPPKRILTTTFVPSAWADDFLIAERKAGLTSYLLSLQQSAEHNSSQALLDFLTKSPTLDASPSQAALNGGRDGDEASPEDYLPSTFSRKDALAMKAALLEGNDAPACAIPRVDRTQALAAAGEEGLAPKAVTAGYYPDWSEGSRPPEGLDYSKWDILFFAFAMPSSSAGLTLNSGTTLRRLVASAKASNKGTKIVLSVGGWGGCKYFSYACSTAALRTKFATALKAAVDTYQLDGIDLDWEYPNAVGAGNGQGRSPQDTANYLKLMQMLRTSMGPNKIISSAVPHQPWLGSDGAPSKDVKKFAEVMTYVNIMNYDVWGSSATPGANAPLGDLCGTSRLPHHSAAGSLKAWTAAGFPASKLLLGLALYGYVSKSTKTVLTGSFAPEERGNGLALANGSGSTLKTLAAKGDLSSFWGSQVAFNQLLSSGAMVKKADGTYGGGAGYTFAWDDCSDTPYLYNKSRSTVVTYDDTWSLTDKAKFARQNGMAGCFTWSIDQDDGYALQNVIRKALGR</sequence>
<feature type="domain" description="GH18" evidence="11">
    <location>
        <begin position="184"/>
        <end position="565"/>
    </location>
</feature>
<evidence type="ECO:0000256" key="9">
    <source>
        <dbReference type="SAM" id="MobiDB-lite"/>
    </source>
</evidence>
<dbReference type="PROSITE" id="PS01095">
    <property type="entry name" value="GH18_1"/>
    <property type="match status" value="1"/>
</dbReference>
<keyword evidence="4" id="KW-0119">Carbohydrate metabolism</keyword>
<dbReference type="PANTHER" id="PTHR11177">
    <property type="entry name" value="CHITINASE"/>
    <property type="match status" value="1"/>
</dbReference>
<dbReference type="GO" id="GO:0008843">
    <property type="term" value="F:endochitinase activity"/>
    <property type="evidence" value="ECO:0007669"/>
    <property type="project" value="UniProtKB-EC"/>
</dbReference>
<dbReference type="STRING" id="1884261.A0A5C3QX99"/>
<dbReference type="Gene3D" id="3.10.50.10">
    <property type="match status" value="1"/>
</dbReference>
<dbReference type="GO" id="GO:0005576">
    <property type="term" value="C:extracellular region"/>
    <property type="evidence" value="ECO:0007669"/>
    <property type="project" value="TreeGrafter"/>
</dbReference>
<keyword evidence="6" id="KW-0624">Polysaccharide degradation</keyword>
<evidence type="ECO:0000256" key="6">
    <source>
        <dbReference type="ARBA" id="ARBA00023326"/>
    </source>
</evidence>
<evidence type="ECO:0000256" key="7">
    <source>
        <dbReference type="RuleBase" id="RU000489"/>
    </source>
</evidence>
<evidence type="ECO:0000256" key="5">
    <source>
        <dbReference type="ARBA" id="ARBA00023295"/>
    </source>
</evidence>
<keyword evidence="5 7" id="KW-0326">Glycosidase</keyword>
<dbReference type="Pfam" id="PF00704">
    <property type="entry name" value="Glyco_hydro_18"/>
    <property type="match status" value="1"/>
</dbReference>
<accession>A0A5C3QX99</accession>
<comment type="catalytic activity">
    <reaction evidence="1">
        <text>Random endo-hydrolysis of N-acetyl-beta-D-glucosaminide (1-&gt;4)-beta-linkages in chitin and chitodextrins.</text>
        <dbReference type="EC" id="3.2.1.14"/>
    </reaction>
</comment>
<dbReference type="SMART" id="SM00636">
    <property type="entry name" value="Glyco_18"/>
    <property type="match status" value="1"/>
</dbReference>
<dbReference type="GO" id="GO:0008061">
    <property type="term" value="F:chitin binding"/>
    <property type="evidence" value="ECO:0007669"/>
    <property type="project" value="InterPro"/>
</dbReference>
<feature type="region of interest" description="Disordered" evidence="9">
    <location>
        <begin position="114"/>
        <end position="136"/>
    </location>
</feature>
<dbReference type="EMBL" id="ML178821">
    <property type="protein sequence ID" value="TFL02994.1"/>
    <property type="molecule type" value="Genomic_DNA"/>
</dbReference>
<evidence type="ECO:0000259" key="10">
    <source>
        <dbReference type="PROSITE" id="PS50195"/>
    </source>
</evidence>
<dbReference type="InterPro" id="IPR050314">
    <property type="entry name" value="Glycosyl_Hydrlase_18"/>
</dbReference>
<evidence type="ECO:0000256" key="3">
    <source>
        <dbReference type="ARBA" id="ARBA00023024"/>
    </source>
</evidence>
<feature type="domain" description="PX" evidence="10">
    <location>
        <begin position="1"/>
        <end position="113"/>
    </location>
</feature>
<dbReference type="PROSITE" id="PS50195">
    <property type="entry name" value="PX"/>
    <property type="match status" value="1"/>
</dbReference>
<dbReference type="InterPro" id="IPR001223">
    <property type="entry name" value="Glyco_hydro18_cat"/>
</dbReference>